<evidence type="ECO:0000256" key="7">
    <source>
        <dbReference type="ARBA" id="ARBA00022989"/>
    </source>
</evidence>
<evidence type="ECO:0000256" key="2">
    <source>
        <dbReference type="ARBA" id="ARBA00022692"/>
    </source>
</evidence>
<dbReference type="Pfam" id="PF00702">
    <property type="entry name" value="Hydrolase"/>
    <property type="match status" value="1"/>
</dbReference>
<evidence type="ECO:0000256" key="3">
    <source>
        <dbReference type="ARBA" id="ARBA00022723"/>
    </source>
</evidence>
<dbReference type="PRINTS" id="PR00119">
    <property type="entry name" value="CATATPASE"/>
</dbReference>
<feature type="transmembrane region" description="Helical" evidence="9">
    <location>
        <begin position="429"/>
        <end position="451"/>
    </location>
</feature>
<dbReference type="SUPFAM" id="SSF81653">
    <property type="entry name" value="Calcium ATPase, transduction domain A"/>
    <property type="match status" value="1"/>
</dbReference>
<dbReference type="GO" id="GO:0055070">
    <property type="term" value="P:copper ion homeostasis"/>
    <property type="evidence" value="ECO:0007669"/>
    <property type="project" value="TreeGrafter"/>
</dbReference>
<organism evidence="11 12">
    <name type="scientific">Saitozyma podzolica</name>
    <dbReference type="NCBI Taxonomy" id="1890683"/>
    <lineage>
        <taxon>Eukaryota</taxon>
        <taxon>Fungi</taxon>
        <taxon>Dikarya</taxon>
        <taxon>Basidiomycota</taxon>
        <taxon>Agaricomycotina</taxon>
        <taxon>Tremellomycetes</taxon>
        <taxon>Tremellales</taxon>
        <taxon>Trimorphomycetaceae</taxon>
        <taxon>Saitozyma</taxon>
    </lineage>
</organism>
<dbReference type="Gene3D" id="3.40.1110.10">
    <property type="entry name" value="Calcium-transporting ATPase, cytoplasmic domain N"/>
    <property type="match status" value="1"/>
</dbReference>
<dbReference type="InterPro" id="IPR027256">
    <property type="entry name" value="P-typ_ATPase_IB"/>
</dbReference>
<feature type="transmembrane region" description="Helical" evidence="9">
    <location>
        <begin position="394"/>
        <end position="417"/>
    </location>
</feature>
<dbReference type="PANTHER" id="PTHR43520:SF8">
    <property type="entry name" value="P-TYPE CU(+) TRANSPORTER"/>
    <property type="match status" value="1"/>
</dbReference>
<comment type="caution">
    <text evidence="11">The sequence shown here is derived from an EMBL/GenBank/DDBJ whole genome shotgun (WGS) entry which is preliminary data.</text>
</comment>
<feature type="transmembrane region" description="Helical" evidence="9">
    <location>
        <begin position="208"/>
        <end position="233"/>
    </location>
</feature>
<dbReference type="GO" id="GO:0005507">
    <property type="term" value="F:copper ion binding"/>
    <property type="evidence" value="ECO:0007669"/>
    <property type="project" value="TreeGrafter"/>
</dbReference>
<dbReference type="EMBL" id="RSCD01000006">
    <property type="protein sequence ID" value="RSH92428.1"/>
    <property type="molecule type" value="Genomic_DNA"/>
</dbReference>
<evidence type="ECO:0000313" key="11">
    <source>
        <dbReference type="EMBL" id="RSH92428.1"/>
    </source>
</evidence>
<sequence length="732" mass="77484">MKRAIKVLAGVRLVSADHLRGVVEAQCNPDVTDPATVGKFVERATGLAVSVVRREHSDSKNTTFLLRFKLERLPSAQVLTAYDCEVITAASKAPGGQVDFRFRMERGSVSPRSVLANLREYGISLCPVQTDRYVERVNRDVQLLALRTLGSATLTVPILVLVWARLPHSGSVAYRTAEVALATAILVLAWPMYAASIRSMWYLSAPDLGVLASVSTLITYAFSVVAFAFQVAGRPFADPFFETLGLLVTLIYLGNTIQSVTRQAAIKAIYRLAELQPVDALLVEGGQVTPVDVRLVHYEDVIRVSEGASIPTDGVVLEGSADVDESALTGESVPVIKTYGSSVFAGTTCLHGTIHISVRRLAAENTISSMVNAVTAASASGSRYQDQADRVARALLYVALTAASISFLVWLIVGRFVRNYSWSESVVNAVTYAISVMAVSCPCPLTLAAALPSSCGMVLGMRHGIVFRSSEALLLASRTKAVAFDKTGTLSEGVLSVVRSTPSAAIACRIISELVSCSRHPVALAVSRIIVDSTSQSQSIIGIENKVDSVLTDQEIVPGGGIRATIFGCEIRGGNAAFTGLDKHNHPLVQEYLAASLTVFAVVCGADVIAVFGLVDQARPNVPELVTRLRASGTSTHVLSGDNAPRVRCFAQEVGIPVSSAHGGLLPTEKADIVSRLKKEQGHVTFVGDGINDSVALTMADTSIALGTGAQMAMSSASIVILGSDVPACSSR</sequence>
<dbReference type="InterPro" id="IPR001757">
    <property type="entry name" value="P_typ_ATPase"/>
</dbReference>
<dbReference type="InterPro" id="IPR023299">
    <property type="entry name" value="ATPase_P-typ_cyto_dom_N"/>
</dbReference>
<dbReference type="Gene3D" id="2.70.150.10">
    <property type="entry name" value="Calcium-transporting ATPase, cytoplasmic transduction domain A"/>
    <property type="match status" value="1"/>
</dbReference>
<evidence type="ECO:0000313" key="12">
    <source>
        <dbReference type="Proteomes" id="UP000279259"/>
    </source>
</evidence>
<dbReference type="InterPro" id="IPR023298">
    <property type="entry name" value="ATPase_P-typ_TM_dom_sf"/>
</dbReference>
<dbReference type="OrthoDB" id="432719at2759"/>
<keyword evidence="4 9" id="KW-0547">Nucleotide-binding</keyword>
<dbReference type="SUPFAM" id="SSF81665">
    <property type="entry name" value="Calcium ATPase, transmembrane domain M"/>
    <property type="match status" value="1"/>
</dbReference>
<protein>
    <recommendedName>
        <fullName evidence="10">P-type ATPase A domain-containing protein</fullName>
    </recommendedName>
</protein>
<keyword evidence="3 9" id="KW-0479">Metal-binding</keyword>
<proteinExistence type="inferred from homology"/>
<keyword evidence="6" id="KW-1278">Translocase</keyword>
<feature type="transmembrane region" description="Helical" evidence="9">
    <location>
        <begin position="144"/>
        <end position="166"/>
    </location>
</feature>
<name>A0A427YMR6_9TREE</name>
<dbReference type="PANTHER" id="PTHR43520">
    <property type="entry name" value="ATP7, ISOFORM B"/>
    <property type="match status" value="1"/>
</dbReference>
<dbReference type="GO" id="GO:0012505">
    <property type="term" value="C:endomembrane system"/>
    <property type="evidence" value="ECO:0007669"/>
    <property type="project" value="UniProtKB-SubCell"/>
</dbReference>
<evidence type="ECO:0000256" key="6">
    <source>
        <dbReference type="ARBA" id="ARBA00022967"/>
    </source>
</evidence>
<keyword evidence="12" id="KW-1185">Reference proteome</keyword>
<gene>
    <name evidence="11" type="ORF">EHS25_008843</name>
</gene>
<dbReference type="SUPFAM" id="SSF56784">
    <property type="entry name" value="HAD-like"/>
    <property type="match status" value="1"/>
</dbReference>
<dbReference type="Proteomes" id="UP000279259">
    <property type="component" value="Unassembled WGS sequence"/>
</dbReference>
<evidence type="ECO:0000256" key="4">
    <source>
        <dbReference type="ARBA" id="ARBA00022741"/>
    </source>
</evidence>
<feature type="transmembrane region" description="Helical" evidence="9">
    <location>
        <begin position="172"/>
        <end position="196"/>
    </location>
</feature>
<comment type="similarity">
    <text evidence="9">Belongs to the cation transport ATPase (P-type) (TC 3.A.3) family. Type IB subfamily.</text>
</comment>
<accession>A0A427YMR6</accession>
<evidence type="ECO:0000256" key="9">
    <source>
        <dbReference type="RuleBase" id="RU362081"/>
    </source>
</evidence>
<dbReference type="GO" id="GO:0016887">
    <property type="term" value="F:ATP hydrolysis activity"/>
    <property type="evidence" value="ECO:0007669"/>
    <property type="project" value="InterPro"/>
</dbReference>
<evidence type="ECO:0000256" key="1">
    <source>
        <dbReference type="ARBA" id="ARBA00004127"/>
    </source>
</evidence>
<evidence type="ECO:0000256" key="5">
    <source>
        <dbReference type="ARBA" id="ARBA00022840"/>
    </source>
</evidence>
<dbReference type="AlphaFoldDB" id="A0A427YMR6"/>
<reference evidence="11 12" key="1">
    <citation type="submission" date="2018-11" db="EMBL/GenBank/DDBJ databases">
        <title>Genome sequence of Saitozyma podzolica DSM 27192.</title>
        <authorList>
            <person name="Aliyu H."/>
            <person name="Gorte O."/>
            <person name="Ochsenreither K."/>
        </authorList>
    </citation>
    <scope>NUCLEOTIDE SEQUENCE [LARGE SCALE GENOMIC DNA]</scope>
    <source>
        <strain evidence="11 12">DSM 27192</strain>
    </source>
</reference>
<dbReference type="InterPro" id="IPR023214">
    <property type="entry name" value="HAD_sf"/>
</dbReference>
<feature type="domain" description="P-type ATPase A" evidence="10">
    <location>
        <begin position="275"/>
        <end position="374"/>
    </location>
</feature>
<keyword evidence="7 9" id="KW-1133">Transmembrane helix</keyword>
<dbReference type="InterPro" id="IPR008250">
    <property type="entry name" value="ATPase_P-typ_transduc_dom_A_sf"/>
</dbReference>
<dbReference type="InterPro" id="IPR036412">
    <property type="entry name" value="HAD-like_sf"/>
</dbReference>
<feature type="transmembrane region" description="Helical" evidence="9">
    <location>
        <begin position="592"/>
        <end position="615"/>
    </location>
</feature>
<dbReference type="Pfam" id="PF00122">
    <property type="entry name" value="E1-E2_ATPase"/>
    <property type="match status" value="1"/>
</dbReference>
<dbReference type="GO" id="GO:0043682">
    <property type="term" value="F:P-type divalent copper transporter activity"/>
    <property type="evidence" value="ECO:0007669"/>
    <property type="project" value="TreeGrafter"/>
</dbReference>
<dbReference type="InterPro" id="IPR059000">
    <property type="entry name" value="ATPase_P-type_domA"/>
</dbReference>
<evidence type="ECO:0000259" key="10">
    <source>
        <dbReference type="Pfam" id="PF00122"/>
    </source>
</evidence>
<dbReference type="NCBIfam" id="TIGR01494">
    <property type="entry name" value="ATPase_P-type"/>
    <property type="match status" value="2"/>
</dbReference>
<keyword evidence="2 9" id="KW-0812">Transmembrane</keyword>
<feature type="transmembrane region" description="Helical" evidence="9">
    <location>
        <begin position="239"/>
        <end position="257"/>
    </location>
</feature>
<dbReference type="Gene3D" id="3.40.50.1000">
    <property type="entry name" value="HAD superfamily/HAD-like"/>
    <property type="match status" value="1"/>
</dbReference>
<dbReference type="GO" id="GO:0005524">
    <property type="term" value="F:ATP binding"/>
    <property type="evidence" value="ECO:0007669"/>
    <property type="project" value="UniProtKB-UniRule"/>
</dbReference>
<dbReference type="NCBIfam" id="TIGR01525">
    <property type="entry name" value="ATPase-IB_hvy"/>
    <property type="match status" value="1"/>
</dbReference>
<evidence type="ECO:0000256" key="8">
    <source>
        <dbReference type="ARBA" id="ARBA00023136"/>
    </source>
</evidence>
<comment type="subcellular location">
    <subcellularLocation>
        <location evidence="1">Endomembrane system</location>
        <topology evidence="1">Multi-pass membrane protein</topology>
    </subcellularLocation>
    <subcellularLocation>
        <location evidence="9">Membrane</location>
    </subcellularLocation>
</comment>
<dbReference type="GO" id="GO:0016020">
    <property type="term" value="C:membrane"/>
    <property type="evidence" value="ECO:0007669"/>
    <property type="project" value="UniProtKB-SubCell"/>
</dbReference>
<keyword evidence="5 9" id="KW-0067">ATP-binding</keyword>
<dbReference type="STRING" id="1890683.A0A427YMR6"/>
<keyword evidence="8 9" id="KW-0472">Membrane</keyword>